<name>A0A3N4GYG0_9ACTN</name>
<evidence type="ECO:0000313" key="1">
    <source>
        <dbReference type="EMBL" id="RPA65868.1"/>
    </source>
</evidence>
<comment type="caution">
    <text evidence="1">The sequence shown here is derived from an EMBL/GenBank/DDBJ whole genome shotgun (WGS) entry which is preliminary data.</text>
</comment>
<reference evidence="1 2" key="1">
    <citation type="submission" date="2018-11" db="EMBL/GenBank/DDBJ databases">
        <title>Draft genome sequence of Gordonia sp. RS15-1S isolated from rice stems.</title>
        <authorList>
            <person name="Muangham S."/>
        </authorList>
    </citation>
    <scope>NUCLEOTIDE SEQUENCE [LARGE SCALE GENOMIC DNA]</scope>
    <source>
        <strain evidence="1 2">RS15-1S</strain>
    </source>
</reference>
<organism evidence="1 2">
    <name type="scientific">Gordonia oryzae</name>
    <dbReference type="NCBI Taxonomy" id="2487349"/>
    <lineage>
        <taxon>Bacteria</taxon>
        <taxon>Bacillati</taxon>
        <taxon>Actinomycetota</taxon>
        <taxon>Actinomycetes</taxon>
        <taxon>Mycobacteriales</taxon>
        <taxon>Gordoniaceae</taxon>
        <taxon>Gordonia</taxon>
    </lineage>
</organism>
<protein>
    <submittedName>
        <fullName evidence="1">Uncharacterized protein</fullName>
    </submittedName>
</protein>
<gene>
    <name evidence="1" type="ORF">EF294_03800</name>
</gene>
<dbReference type="Proteomes" id="UP000267536">
    <property type="component" value="Unassembled WGS sequence"/>
</dbReference>
<proteinExistence type="predicted"/>
<accession>A0A3N4GYG0</accession>
<evidence type="ECO:0000313" key="2">
    <source>
        <dbReference type="Proteomes" id="UP000267536"/>
    </source>
</evidence>
<keyword evidence="2" id="KW-1185">Reference proteome</keyword>
<sequence length="67" mass="7447">MTSSDYRGRRRQIAGFGGVAISAHPSLVRRIPCRCCSLSQLPRQTLGFHTPREKFEALLRDNVACTG</sequence>
<dbReference type="EMBL" id="RKMH01000002">
    <property type="protein sequence ID" value="RPA65868.1"/>
    <property type="molecule type" value="Genomic_DNA"/>
</dbReference>
<dbReference type="OrthoDB" id="9803231at2"/>
<dbReference type="AlphaFoldDB" id="A0A3N4GYG0"/>